<dbReference type="Proteomes" id="UP000298484">
    <property type="component" value="Unassembled WGS sequence"/>
</dbReference>
<dbReference type="GO" id="GO:0009089">
    <property type="term" value="P:lysine biosynthetic process via diaminopimelate"/>
    <property type="evidence" value="ECO:0007669"/>
    <property type="project" value="UniProtKB-UniPathway"/>
</dbReference>
<keyword evidence="10" id="KW-0862">Zinc</keyword>
<dbReference type="OrthoDB" id="9792335at2"/>
<evidence type="ECO:0000256" key="14">
    <source>
        <dbReference type="ARBA" id="ARBA00051301"/>
    </source>
</evidence>
<evidence type="ECO:0000313" key="16">
    <source>
        <dbReference type="EMBL" id="TFJ92369.1"/>
    </source>
</evidence>
<dbReference type="PANTHER" id="PTHR43808:SF8">
    <property type="entry name" value="PEPTIDASE M20 DIMERISATION DOMAIN-CONTAINING PROTEIN"/>
    <property type="match status" value="1"/>
</dbReference>
<evidence type="ECO:0000256" key="12">
    <source>
        <dbReference type="ARBA" id="ARBA00023154"/>
    </source>
</evidence>
<sequence length="382" mass="41694">MNQEEATSFLQDIIQIKSVNPPGNETEVAQKLKTLFDKHGIETELVEYDENRTNLIAHLKGKEDGPVLGLTGHMDVVPTGEIEWQHDPFGAEEEDGKIYGRGACDMKSGLVACALAMVSLKEEGLPEKGEITLLATVGEEAGAVGSKQLTEKGYADALDALIIAEPTRNEIKIAHKGALWPQIIAYGKTAHGSMPEVGVNAIVHMNEITHAILGEKFELQYEEDELLGAPTYSIDVIKGGSNTNVVPDQCFINMDMRTVPSQDHSQIIQQLEQVIETVKTTYPDLHAEIRILNDQSPVKTSAEDSFVKLVQRVVNVDGSAELGGITAYSDGSQFIHAKNEFPIVVLGPGETSTAHQPDEYVEIDKYLDSINLYKAIATKFLA</sequence>
<dbReference type="InterPro" id="IPR011650">
    <property type="entry name" value="Peptidase_M20_dimer"/>
</dbReference>
<dbReference type="Gene3D" id="3.30.70.360">
    <property type="match status" value="1"/>
</dbReference>
<dbReference type="CDD" id="cd08659">
    <property type="entry name" value="M20_ArgE_DapE-like"/>
    <property type="match status" value="1"/>
</dbReference>
<dbReference type="EMBL" id="SRHY01000023">
    <property type="protein sequence ID" value="TFJ92369.1"/>
    <property type="molecule type" value="Genomic_DNA"/>
</dbReference>
<dbReference type="SUPFAM" id="SSF55031">
    <property type="entry name" value="Bacterial exopeptidase dimerisation domain"/>
    <property type="match status" value="1"/>
</dbReference>
<evidence type="ECO:0000256" key="4">
    <source>
        <dbReference type="ARBA" id="ARBA00006247"/>
    </source>
</evidence>
<dbReference type="Pfam" id="PF01546">
    <property type="entry name" value="Peptidase_M20"/>
    <property type="match status" value="1"/>
</dbReference>
<comment type="cofactor">
    <cofactor evidence="1">
        <name>Co(2+)</name>
        <dbReference type="ChEBI" id="CHEBI:48828"/>
    </cofactor>
</comment>
<comment type="similarity">
    <text evidence="4">Belongs to the peptidase M20A family.</text>
</comment>
<keyword evidence="12" id="KW-0457">Lysine biosynthesis</keyword>
<comment type="cofactor">
    <cofactor evidence="2">
        <name>Zn(2+)</name>
        <dbReference type="ChEBI" id="CHEBI:29105"/>
    </cofactor>
</comment>
<dbReference type="PANTHER" id="PTHR43808">
    <property type="entry name" value="ACETYLORNITHINE DEACETYLASE"/>
    <property type="match status" value="1"/>
</dbReference>
<evidence type="ECO:0000256" key="9">
    <source>
        <dbReference type="ARBA" id="ARBA00022801"/>
    </source>
</evidence>
<reference evidence="16 17" key="1">
    <citation type="submission" date="2019-03" db="EMBL/GenBank/DDBJ databases">
        <title>Genome sequence of Lentibacillus salicampi ATCC BAA-719.</title>
        <authorList>
            <person name="Maclea K.S."/>
            <person name="Simoes Junior M."/>
        </authorList>
    </citation>
    <scope>NUCLEOTIDE SEQUENCE [LARGE SCALE GENOMIC DNA]</scope>
    <source>
        <strain evidence="16 17">ATCC BAA-719</strain>
    </source>
</reference>
<keyword evidence="13" id="KW-0170">Cobalt</keyword>
<evidence type="ECO:0000256" key="13">
    <source>
        <dbReference type="ARBA" id="ARBA00023285"/>
    </source>
</evidence>
<keyword evidence="11" id="KW-0220">Diaminopimelate biosynthesis</keyword>
<evidence type="ECO:0000313" key="17">
    <source>
        <dbReference type="Proteomes" id="UP000298484"/>
    </source>
</evidence>
<dbReference type="UniPathway" id="UPA00034">
    <property type="reaction ID" value="UER00021"/>
</dbReference>
<dbReference type="InterPro" id="IPR002933">
    <property type="entry name" value="Peptidase_M20"/>
</dbReference>
<protein>
    <recommendedName>
        <fullName evidence="6">Probable succinyl-diaminopimelate desuccinylase</fullName>
        <ecNumber evidence="5">3.5.1.18</ecNumber>
    </recommendedName>
</protein>
<proteinExistence type="inferred from homology"/>
<evidence type="ECO:0000256" key="7">
    <source>
        <dbReference type="ARBA" id="ARBA00022605"/>
    </source>
</evidence>
<keyword evidence="7" id="KW-0028">Amino-acid biosynthesis</keyword>
<dbReference type="GO" id="GO:0009014">
    <property type="term" value="F:succinyl-diaminopimelate desuccinylase activity"/>
    <property type="evidence" value="ECO:0007669"/>
    <property type="project" value="UniProtKB-EC"/>
</dbReference>
<dbReference type="RefSeq" id="WP_135110519.1">
    <property type="nucleotide sequence ID" value="NZ_SRHY01000023.1"/>
</dbReference>
<accession>A0A4Y9A936</accession>
<dbReference type="NCBIfam" id="TIGR01910">
    <property type="entry name" value="DapE-ArgE"/>
    <property type="match status" value="1"/>
</dbReference>
<comment type="caution">
    <text evidence="16">The sequence shown here is derived from an EMBL/GenBank/DDBJ whole genome shotgun (WGS) entry which is preliminary data.</text>
</comment>
<dbReference type="InterPro" id="IPR001261">
    <property type="entry name" value="ArgE/DapE_CS"/>
</dbReference>
<feature type="domain" description="Peptidase M20 dimerisation" evidence="15">
    <location>
        <begin position="173"/>
        <end position="279"/>
    </location>
</feature>
<evidence type="ECO:0000256" key="1">
    <source>
        <dbReference type="ARBA" id="ARBA00001941"/>
    </source>
</evidence>
<evidence type="ECO:0000256" key="11">
    <source>
        <dbReference type="ARBA" id="ARBA00022915"/>
    </source>
</evidence>
<keyword evidence="9" id="KW-0378">Hydrolase</keyword>
<dbReference type="GO" id="GO:0019877">
    <property type="term" value="P:diaminopimelate biosynthetic process"/>
    <property type="evidence" value="ECO:0007669"/>
    <property type="project" value="UniProtKB-KW"/>
</dbReference>
<evidence type="ECO:0000256" key="6">
    <source>
        <dbReference type="ARBA" id="ARBA00016853"/>
    </source>
</evidence>
<evidence type="ECO:0000259" key="15">
    <source>
        <dbReference type="Pfam" id="PF07687"/>
    </source>
</evidence>
<evidence type="ECO:0000256" key="5">
    <source>
        <dbReference type="ARBA" id="ARBA00011921"/>
    </source>
</evidence>
<comment type="pathway">
    <text evidence="3">Amino-acid biosynthesis; L-lysine biosynthesis via DAP pathway; LL-2,6-diaminopimelate from (S)-tetrahydrodipicolinate (succinylase route): step 3/3.</text>
</comment>
<name>A0A4Y9A936_9BACI</name>
<dbReference type="AlphaFoldDB" id="A0A4Y9A936"/>
<dbReference type="NCBIfam" id="NF006365">
    <property type="entry name" value="PRK08588.1"/>
    <property type="match status" value="1"/>
</dbReference>
<dbReference type="InterPro" id="IPR010182">
    <property type="entry name" value="ArgE/DapE"/>
</dbReference>
<gene>
    <name evidence="16" type="ORF">E4U82_12505</name>
</gene>
<keyword evidence="8" id="KW-0479">Metal-binding</keyword>
<dbReference type="EC" id="3.5.1.18" evidence="5"/>
<dbReference type="InterPro" id="IPR050072">
    <property type="entry name" value="Peptidase_M20A"/>
</dbReference>
<organism evidence="16 17">
    <name type="scientific">Lentibacillus salicampi</name>
    <dbReference type="NCBI Taxonomy" id="175306"/>
    <lineage>
        <taxon>Bacteria</taxon>
        <taxon>Bacillati</taxon>
        <taxon>Bacillota</taxon>
        <taxon>Bacilli</taxon>
        <taxon>Bacillales</taxon>
        <taxon>Bacillaceae</taxon>
        <taxon>Lentibacillus</taxon>
    </lineage>
</organism>
<dbReference type="GO" id="GO:0046872">
    <property type="term" value="F:metal ion binding"/>
    <property type="evidence" value="ECO:0007669"/>
    <property type="project" value="UniProtKB-KW"/>
</dbReference>
<dbReference type="InterPro" id="IPR036264">
    <property type="entry name" value="Bact_exopeptidase_dim_dom"/>
</dbReference>
<evidence type="ECO:0000256" key="8">
    <source>
        <dbReference type="ARBA" id="ARBA00022723"/>
    </source>
</evidence>
<keyword evidence="17" id="KW-1185">Reference proteome</keyword>
<dbReference type="SUPFAM" id="SSF53187">
    <property type="entry name" value="Zn-dependent exopeptidases"/>
    <property type="match status" value="1"/>
</dbReference>
<dbReference type="Gene3D" id="3.40.630.10">
    <property type="entry name" value="Zn peptidases"/>
    <property type="match status" value="2"/>
</dbReference>
<evidence type="ECO:0000256" key="2">
    <source>
        <dbReference type="ARBA" id="ARBA00001947"/>
    </source>
</evidence>
<dbReference type="Pfam" id="PF07687">
    <property type="entry name" value="M20_dimer"/>
    <property type="match status" value="1"/>
</dbReference>
<comment type="catalytic activity">
    <reaction evidence="14">
        <text>N-succinyl-(2S,6S)-2,6-diaminopimelate + H2O = (2S,6S)-2,6-diaminopimelate + succinate</text>
        <dbReference type="Rhea" id="RHEA:22608"/>
        <dbReference type="ChEBI" id="CHEBI:15377"/>
        <dbReference type="ChEBI" id="CHEBI:30031"/>
        <dbReference type="ChEBI" id="CHEBI:57609"/>
        <dbReference type="ChEBI" id="CHEBI:58087"/>
        <dbReference type="EC" id="3.5.1.18"/>
    </reaction>
</comment>
<dbReference type="PROSITE" id="PS00758">
    <property type="entry name" value="ARGE_DAPE_CPG2_1"/>
    <property type="match status" value="1"/>
</dbReference>
<evidence type="ECO:0000256" key="3">
    <source>
        <dbReference type="ARBA" id="ARBA00005130"/>
    </source>
</evidence>
<evidence type="ECO:0000256" key="10">
    <source>
        <dbReference type="ARBA" id="ARBA00022833"/>
    </source>
</evidence>